<keyword evidence="1" id="KW-0472">Membrane</keyword>
<organism evidence="2 3">
    <name type="scientific">Gracilibacillus salinarum</name>
    <dbReference type="NCBI Taxonomy" id="2932255"/>
    <lineage>
        <taxon>Bacteria</taxon>
        <taxon>Bacillati</taxon>
        <taxon>Bacillota</taxon>
        <taxon>Bacilli</taxon>
        <taxon>Bacillales</taxon>
        <taxon>Bacillaceae</taxon>
        <taxon>Gracilibacillus</taxon>
    </lineage>
</organism>
<feature type="transmembrane region" description="Helical" evidence="1">
    <location>
        <begin position="39"/>
        <end position="58"/>
    </location>
</feature>
<evidence type="ECO:0000313" key="3">
    <source>
        <dbReference type="Proteomes" id="UP000831537"/>
    </source>
</evidence>
<sequence>MIDWGLFNVGSLLLGLVAWIIPVINLVRYKNNDYRNWGVLAVISISACAISLYFQIVYHYHLVDIEDWSALMDTSGAVVRVGGVLLIVTLLLNAITAILCRDRSAK</sequence>
<keyword evidence="3" id="KW-1185">Reference proteome</keyword>
<proteinExistence type="predicted"/>
<gene>
    <name evidence="2" type="ORF">MUN87_18890</name>
</gene>
<keyword evidence="1" id="KW-1133">Transmembrane helix</keyword>
<evidence type="ECO:0000313" key="2">
    <source>
        <dbReference type="EMBL" id="UOQ84701.1"/>
    </source>
</evidence>
<feature type="transmembrane region" description="Helical" evidence="1">
    <location>
        <begin position="78"/>
        <end position="100"/>
    </location>
</feature>
<dbReference type="Proteomes" id="UP000831537">
    <property type="component" value="Chromosome"/>
</dbReference>
<dbReference type="RefSeq" id="WP_244742822.1">
    <property type="nucleotide sequence ID" value="NZ_CP095071.1"/>
</dbReference>
<accession>A0ABY4GK10</accession>
<name>A0ABY4GK10_9BACI</name>
<protein>
    <recommendedName>
        <fullName evidence="4">Cytochrome c oxidase subunit 4</fullName>
    </recommendedName>
</protein>
<dbReference type="EMBL" id="CP095071">
    <property type="protein sequence ID" value="UOQ84701.1"/>
    <property type="molecule type" value="Genomic_DNA"/>
</dbReference>
<feature type="transmembrane region" description="Helical" evidence="1">
    <location>
        <begin position="6"/>
        <end position="27"/>
    </location>
</feature>
<keyword evidence="1" id="KW-0812">Transmembrane</keyword>
<evidence type="ECO:0008006" key="4">
    <source>
        <dbReference type="Google" id="ProtNLM"/>
    </source>
</evidence>
<evidence type="ECO:0000256" key="1">
    <source>
        <dbReference type="SAM" id="Phobius"/>
    </source>
</evidence>
<reference evidence="2 3" key="1">
    <citation type="submission" date="2022-04" db="EMBL/GenBank/DDBJ databases">
        <title>Gracilibacillus sp. isolated from saltern.</title>
        <authorList>
            <person name="Won M."/>
            <person name="Lee C.-M."/>
            <person name="Woen H.-Y."/>
            <person name="Kwon S.-W."/>
        </authorList>
    </citation>
    <scope>NUCLEOTIDE SEQUENCE [LARGE SCALE GENOMIC DNA]</scope>
    <source>
        <strain evidence="2 3">SSPM10-3</strain>
    </source>
</reference>